<keyword evidence="1" id="KW-0808">Transferase</keyword>
<sequence length="277" mass="32110">MELWITEQQNEDVNFTCRVKRTIYSEKTEFQQVDIMETEYFGKMMVLDGVIQTTTFDEFVYHEMIVHVPMLSHPDPKRILVIGGGDGGSVREIIRHKSVEKVDWVDIDGRVIEICKAYLPEWNSTVWGSPLVEQKTEDGLKHMKESQGMYDVIIVDCSDPVGPGELLFTYEFYKDIFGALKEDGLFVQQTESPFYHRELIKRIQKDVKSIYPITGLYTANIPTYPSGLHCFTIGSKKYDPASPVRFADFEPRWYTAKTHEASFVLPRFVEELTETEY</sequence>
<name>A0ACD1AG26_9FIRM</name>
<accession>A0ACD1AG26</accession>
<dbReference type="Proteomes" id="UP000594014">
    <property type="component" value="Chromosome"/>
</dbReference>
<evidence type="ECO:0000313" key="2">
    <source>
        <dbReference type="Proteomes" id="UP000594014"/>
    </source>
</evidence>
<dbReference type="EC" id="2.5.1.16" evidence="1"/>
<evidence type="ECO:0000313" key="1">
    <source>
        <dbReference type="EMBL" id="QOX65374.1"/>
    </source>
</evidence>
<reference evidence="1" key="1">
    <citation type="submission" date="2019-08" db="EMBL/GenBank/DDBJ databases">
        <title>Genome sequence of Clostridiales bacterium MT110.</title>
        <authorList>
            <person name="Cao J."/>
        </authorList>
    </citation>
    <scope>NUCLEOTIDE SEQUENCE</scope>
    <source>
        <strain evidence="1">MT110</strain>
    </source>
</reference>
<organism evidence="1 2">
    <name type="scientific">Anoxybacterium hadale</name>
    <dbReference type="NCBI Taxonomy" id="3408580"/>
    <lineage>
        <taxon>Bacteria</taxon>
        <taxon>Bacillati</taxon>
        <taxon>Bacillota</taxon>
        <taxon>Clostridia</taxon>
        <taxon>Peptostreptococcales</taxon>
        <taxon>Anaerovoracaceae</taxon>
        <taxon>Anoxybacterium</taxon>
    </lineage>
</organism>
<dbReference type="EMBL" id="CP042469">
    <property type="protein sequence ID" value="QOX65374.1"/>
    <property type="molecule type" value="Genomic_DNA"/>
</dbReference>
<protein>
    <submittedName>
        <fullName evidence="1">Polyamine aminopropyltransferase</fullName>
        <ecNumber evidence="1">2.5.1.16</ecNumber>
    </submittedName>
</protein>
<keyword evidence="2" id="KW-1185">Reference proteome</keyword>
<gene>
    <name evidence="1" type="primary">speE</name>
    <name evidence="1" type="ORF">FRZ06_19450</name>
</gene>
<proteinExistence type="predicted"/>